<dbReference type="AlphaFoldDB" id="A0A5B7GZB1"/>
<gene>
    <name evidence="1" type="ORF">E2C01_056053</name>
</gene>
<organism evidence="1 2">
    <name type="scientific">Portunus trituberculatus</name>
    <name type="common">Swimming crab</name>
    <name type="synonym">Neptunus trituberculatus</name>
    <dbReference type="NCBI Taxonomy" id="210409"/>
    <lineage>
        <taxon>Eukaryota</taxon>
        <taxon>Metazoa</taxon>
        <taxon>Ecdysozoa</taxon>
        <taxon>Arthropoda</taxon>
        <taxon>Crustacea</taxon>
        <taxon>Multicrustacea</taxon>
        <taxon>Malacostraca</taxon>
        <taxon>Eumalacostraca</taxon>
        <taxon>Eucarida</taxon>
        <taxon>Decapoda</taxon>
        <taxon>Pleocyemata</taxon>
        <taxon>Brachyura</taxon>
        <taxon>Eubrachyura</taxon>
        <taxon>Portunoidea</taxon>
        <taxon>Portunidae</taxon>
        <taxon>Portuninae</taxon>
        <taxon>Portunus</taxon>
    </lineage>
</organism>
<keyword evidence="2" id="KW-1185">Reference proteome</keyword>
<dbReference type="InterPro" id="IPR012337">
    <property type="entry name" value="RNaseH-like_sf"/>
</dbReference>
<proteinExistence type="predicted"/>
<dbReference type="Proteomes" id="UP000324222">
    <property type="component" value="Unassembled WGS sequence"/>
</dbReference>
<dbReference type="EMBL" id="VSRR010019166">
    <property type="protein sequence ID" value="MPC61974.1"/>
    <property type="molecule type" value="Genomic_DNA"/>
</dbReference>
<reference evidence="1 2" key="1">
    <citation type="submission" date="2019-05" db="EMBL/GenBank/DDBJ databases">
        <title>Another draft genome of Portunus trituberculatus and its Hox gene families provides insights of decapod evolution.</title>
        <authorList>
            <person name="Jeong J.-H."/>
            <person name="Song I."/>
            <person name="Kim S."/>
            <person name="Choi T."/>
            <person name="Kim D."/>
            <person name="Ryu S."/>
            <person name="Kim W."/>
        </authorList>
    </citation>
    <scope>NUCLEOTIDE SEQUENCE [LARGE SCALE GENOMIC DNA]</scope>
    <source>
        <tissue evidence="1">Muscle</tissue>
    </source>
</reference>
<dbReference type="OrthoDB" id="7477527at2759"/>
<evidence type="ECO:0000313" key="1">
    <source>
        <dbReference type="EMBL" id="MPC61974.1"/>
    </source>
</evidence>
<dbReference type="SUPFAM" id="SSF53098">
    <property type="entry name" value="Ribonuclease H-like"/>
    <property type="match status" value="1"/>
</dbReference>
<accession>A0A5B7GZB1</accession>
<evidence type="ECO:0008006" key="3">
    <source>
        <dbReference type="Google" id="ProtNLM"/>
    </source>
</evidence>
<sequence>MLIWGTILSQECSLHRSRGFNYLEMMAVFQALQSFQQEFSSKVVSLMSDNLTVVAYLWNLGDTWSESLSDLAGDILRWCMDNTVSLYLRFMPGWHNAVVDVLSCECVGPE</sequence>
<protein>
    <recommendedName>
        <fullName evidence="3">RNase H type-1 domain-containing protein</fullName>
    </recommendedName>
</protein>
<comment type="caution">
    <text evidence="1">The sequence shown here is derived from an EMBL/GenBank/DDBJ whole genome shotgun (WGS) entry which is preliminary data.</text>
</comment>
<name>A0A5B7GZB1_PORTR</name>
<evidence type="ECO:0000313" key="2">
    <source>
        <dbReference type="Proteomes" id="UP000324222"/>
    </source>
</evidence>
<dbReference type="CDD" id="cd09275">
    <property type="entry name" value="RNase_HI_RT_DIRS1"/>
    <property type="match status" value="1"/>
</dbReference>